<dbReference type="Proteomes" id="UP000076959">
    <property type="component" value="Unassembled WGS sequence"/>
</dbReference>
<evidence type="ECO:0000313" key="3">
    <source>
        <dbReference type="Proteomes" id="UP000076959"/>
    </source>
</evidence>
<proteinExistence type="predicted"/>
<evidence type="ECO:0008006" key="4">
    <source>
        <dbReference type="Google" id="ProtNLM"/>
    </source>
</evidence>
<reference evidence="2 3" key="1">
    <citation type="submission" date="2016-03" db="EMBL/GenBank/DDBJ databases">
        <title>Draft Genome Sequence of the Strain BR 10245 (Bradyrhizobium sp.) isolated from nodules of Centrolobium paraense.</title>
        <authorList>
            <person name="Simoes-Araujo J.L.Sr."/>
            <person name="Barauna A.C."/>
            <person name="Silva K."/>
            <person name="Zilli J.E."/>
        </authorList>
    </citation>
    <scope>NUCLEOTIDE SEQUENCE [LARGE SCALE GENOMIC DNA]</scope>
    <source>
        <strain evidence="2 3">BR 10245</strain>
    </source>
</reference>
<feature type="region of interest" description="Disordered" evidence="1">
    <location>
        <begin position="1"/>
        <end position="34"/>
    </location>
</feature>
<dbReference type="EMBL" id="LUUB01000079">
    <property type="protein sequence ID" value="OAF05413.1"/>
    <property type="molecule type" value="Genomic_DNA"/>
</dbReference>
<sequence>MSYRCEETPRDHHHRDRVAGRLSQSQRRRLAESLTDAVPVPEVGQQRRPRGVFSILQLLESGVSAPAQVAAIQPPV</sequence>
<feature type="compositionally biased region" description="Basic and acidic residues" evidence="1">
    <location>
        <begin position="1"/>
        <end position="10"/>
    </location>
</feature>
<comment type="caution">
    <text evidence="2">The sequence shown here is derived from an EMBL/GenBank/DDBJ whole genome shotgun (WGS) entry which is preliminary data.</text>
</comment>
<protein>
    <recommendedName>
        <fullName evidence="4">Transposase</fullName>
    </recommendedName>
</protein>
<dbReference type="STRING" id="1505087.AYJ54_00460"/>
<organism evidence="2 3">
    <name type="scientific">Bradyrhizobium centrolobii</name>
    <dbReference type="NCBI Taxonomy" id="1505087"/>
    <lineage>
        <taxon>Bacteria</taxon>
        <taxon>Pseudomonadati</taxon>
        <taxon>Pseudomonadota</taxon>
        <taxon>Alphaproteobacteria</taxon>
        <taxon>Hyphomicrobiales</taxon>
        <taxon>Nitrobacteraceae</taxon>
        <taxon>Bradyrhizobium</taxon>
    </lineage>
</organism>
<gene>
    <name evidence="2" type="ORF">AYJ54_00460</name>
</gene>
<accession>A0A176YFK1</accession>
<dbReference type="AlphaFoldDB" id="A0A176YFK1"/>
<name>A0A176YFK1_9BRAD</name>
<evidence type="ECO:0000256" key="1">
    <source>
        <dbReference type="SAM" id="MobiDB-lite"/>
    </source>
</evidence>
<evidence type="ECO:0000313" key="2">
    <source>
        <dbReference type="EMBL" id="OAF05413.1"/>
    </source>
</evidence>
<dbReference type="RefSeq" id="WP_063703476.1">
    <property type="nucleotide sequence ID" value="NZ_LUUB01000079.1"/>
</dbReference>
<keyword evidence="3" id="KW-1185">Reference proteome</keyword>